<comment type="caution">
    <text evidence="1">The sequence shown here is derived from an EMBL/GenBank/DDBJ whole genome shotgun (WGS) entry which is preliminary data.</text>
</comment>
<protein>
    <submittedName>
        <fullName evidence="1">Uncharacterized protein</fullName>
    </submittedName>
</protein>
<sequence>MMDYFEKSRVSYLLPKGKKILIGDNLPLRKGFIQLTKEQFINRVDELDPSVLWLVAENEGENCTITKFLSQTLSLKSLKISNDYLPLNDLFSSNLKAISLVNFTDRNLLERYEEFTWSSGQVLSNVEFFSFFDLDGRYDLGGISPTTFPALKWIECFIDKKGKTLDTIQGFSNLTTAYLQYVRKHDVFSILQDLDIKMLKLEGFDRGFSFQTINKLSNLEVLHLNGYRENLDLGLLANLQLKEVYILNCPKLEHSEALLQIPSLESIHVINCKKPLSEEVANGLKDRLQVVNIDFQ</sequence>
<proteinExistence type="predicted"/>
<evidence type="ECO:0000313" key="2">
    <source>
        <dbReference type="Proteomes" id="UP001168883"/>
    </source>
</evidence>
<dbReference type="Gene3D" id="3.80.10.10">
    <property type="entry name" value="Ribonuclease Inhibitor"/>
    <property type="match status" value="1"/>
</dbReference>
<evidence type="ECO:0000313" key="1">
    <source>
        <dbReference type="EMBL" id="MDO3682195.1"/>
    </source>
</evidence>
<dbReference type="Proteomes" id="UP001168883">
    <property type="component" value="Unassembled WGS sequence"/>
</dbReference>
<keyword evidence="2" id="KW-1185">Reference proteome</keyword>
<accession>A0ABT8VMI5</accession>
<gene>
    <name evidence="1" type="ORF">Q3C12_34990</name>
</gene>
<dbReference type="RefSeq" id="WP_302881620.1">
    <property type="nucleotide sequence ID" value="NZ_JARLKN010000062.1"/>
</dbReference>
<dbReference type="EMBL" id="JAUMKJ010000120">
    <property type="protein sequence ID" value="MDO3682195.1"/>
    <property type="molecule type" value="Genomic_DNA"/>
</dbReference>
<dbReference type="InterPro" id="IPR032675">
    <property type="entry name" value="LRR_dom_sf"/>
</dbReference>
<name>A0ABT8VMI5_9BACL</name>
<reference evidence="1" key="1">
    <citation type="submission" date="2023-07" db="EMBL/GenBank/DDBJ databases">
        <authorList>
            <person name="Aktuganov G."/>
            <person name="Boyko T."/>
            <person name="Delegan Y."/>
            <person name="Galimzianova N."/>
            <person name="Gilvanova E."/>
            <person name="Korobov V."/>
            <person name="Kuzmina L."/>
            <person name="Melentiev A."/>
            <person name="Milman P."/>
            <person name="Ryabova A."/>
            <person name="Stupak E."/>
            <person name="Yasakov T."/>
            <person name="Zharikova N."/>
            <person name="Zhurenko E."/>
        </authorList>
    </citation>
    <scope>NUCLEOTIDE SEQUENCE</scope>
    <source>
        <strain evidence="1">IB-739</strain>
    </source>
</reference>
<organism evidence="1 2">
    <name type="scientific">Paenibacillus ehimensis</name>
    <dbReference type="NCBI Taxonomy" id="79264"/>
    <lineage>
        <taxon>Bacteria</taxon>
        <taxon>Bacillati</taxon>
        <taxon>Bacillota</taxon>
        <taxon>Bacilli</taxon>
        <taxon>Bacillales</taxon>
        <taxon>Paenibacillaceae</taxon>
        <taxon>Paenibacillus</taxon>
    </lineage>
</organism>